<keyword evidence="3" id="KW-1185">Reference proteome</keyword>
<feature type="compositionally biased region" description="Basic residues" evidence="1">
    <location>
        <begin position="266"/>
        <end position="277"/>
    </location>
</feature>
<dbReference type="EMBL" id="WJXA01000008">
    <property type="protein sequence ID" value="KAF7135039.1"/>
    <property type="molecule type" value="Genomic_DNA"/>
</dbReference>
<feature type="compositionally biased region" description="Low complexity" evidence="1">
    <location>
        <begin position="233"/>
        <end position="243"/>
    </location>
</feature>
<name>A0A834LI76_RHOSS</name>
<gene>
    <name evidence="2" type="ORF">RHSIM_Rhsim08G0139300</name>
</gene>
<dbReference type="GO" id="GO:0003723">
    <property type="term" value="F:RNA binding"/>
    <property type="evidence" value="ECO:0007669"/>
    <property type="project" value="TreeGrafter"/>
</dbReference>
<comment type="caution">
    <text evidence="2">The sequence shown here is derived from an EMBL/GenBank/DDBJ whole genome shotgun (WGS) entry which is preliminary data.</text>
</comment>
<feature type="compositionally biased region" description="Basic residues" evidence="1">
    <location>
        <begin position="223"/>
        <end position="232"/>
    </location>
</feature>
<organism evidence="2 3">
    <name type="scientific">Rhododendron simsii</name>
    <name type="common">Sims's rhododendron</name>
    <dbReference type="NCBI Taxonomy" id="118357"/>
    <lineage>
        <taxon>Eukaryota</taxon>
        <taxon>Viridiplantae</taxon>
        <taxon>Streptophyta</taxon>
        <taxon>Embryophyta</taxon>
        <taxon>Tracheophyta</taxon>
        <taxon>Spermatophyta</taxon>
        <taxon>Magnoliopsida</taxon>
        <taxon>eudicotyledons</taxon>
        <taxon>Gunneridae</taxon>
        <taxon>Pentapetalae</taxon>
        <taxon>asterids</taxon>
        <taxon>Ericales</taxon>
        <taxon>Ericaceae</taxon>
        <taxon>Ericoideae</taxon>
        <taxon>Rhodoreae</taxon>
        <taxon>Rhododendron</taxon>
    </lineage>
</organism>
<feature type="region of interest" description="Disordered" evidence="1">
    <location>
        <begin position="101"/>
        <end position="120"/>
    </location>
</feature>
<reference evidence="2" key="1">
    <citation type="submission" date="2019-11" db="EMBL/GenBank/DDBJ databases">
        <authorList>
            <person name="Liu Y."/>
            <person name="Hou J."/>
            <person name="Li T.-Q."/>
            <person name="Guan C.-H."/>
            <person name="Wu X."/>
            <person name="Wu H.-Z."/>
            <person name="Ling F."/>
            <person name="Zhang R."/>
            <person name="Shi X.-G."/>
            <person name="Ren J.-P."/>
            <person name="Chen E.-F."/>
            <person name="Sun J.-M."/>
        </authorList>
    </citation>
    <scope>NUCLEOTIDE SEQUENCE</scope>
    <source>
        <strain evidence="2">Adult_tree_wgs_1</strain>
        <tissue evidence="2">Leaves</tissue>
    </source>
</reference>
<dbReference type="GO" id="GO:0005634">
    <property type="term" value="C:nucleus"/>
    <property type="evidence" value="ECO:0007669"/>
    <property type="project" value="TreeGrafter"/>
</dbReference>
<feature type="compositionally biased region" description="Basic and acidic residues" evidence="1">
    <location>
        <begin position="189"/>
        <end position="210"/>
    </location>
</feature>
<evidence type="ECO:0000313" key="3">
    <source>
        <dbReference type="Proteomes" id="UP000626092"/>
    </source>
</evidence>
<feature type="compositionally biased region" description="Basic and acidic residues" evidence="1">
    <location>
        <begin position="278"/>
        <end position="299"/>
    </location>
</feature>
<accession>A0A834LI76</accession>
<dbReference type="PANTHER" id="PTHR13384">
    <property type="entry name" value="G PATCH DOMAIN-CONTAINING PROTEIN 1"/>
    <property type="match status" value="1"/>
</dbReference>
<proteinExistence type="predicted"/>
<dbReference type="PANTHER" id="PTHR13384:SF19">
    <property type="entry name" value="G PATCH DOMAIN-CONTAINING PROTEIN 1"/>
    <property type="match status" value="1"/>
</dbReference>
<feature type="region of interest" description="Disordered" evidence="1">
    <location>
        <begin position="402"/>
        <end position="451"/>
    </location>
</feature>
<dbReference type="AlphaFoldDB" id="A0A834LI76"/>
<dbReference type="Proteomes" id="UP000626092">
    <property type="component" value="Unassembled WGS sequence"/>
</dbReference>
<feature type="region of interest" description="Disordered" evidence="1">
    <location>
        <begin position="146"/>
        <end position="301"/>
    </location>
</feature>
<evidence type="ECO:0000256" key="1">
    <source>
        <dbReference type="SAM" id="MobiDB-lite"/>
    </source>
</evidence>
<evidence type="ECO:0000313" key="2">
    <source>
        <dbReference type="EMBL" id="KAF7135039.1"/>
    </source>
</evidence>
<dbReference type="OrthoDB" id="1750949at2759"/>
<sequence length="552" mass="61982">MDSLIFLPDSTKPVKVEETAAAFTDSLSVPPPGSEDITSKEATGEFQNDVEVENVERPVDLYKVRGLLSHNICHVLHPEASWFLLSLLIVFLVQAIFSDDSDDEEENSSPNQVEDPKIKNGTVSTTLNRLIAGDFLELLGKELGLDVPPDLPNSENKTRVSASQKDTVNSNKGNDNTLEVENTLIETLSSEKNRSGKVELGKVAQVDRHRNQSSRSPVDERNRKHSRRHRNRSSNSDSETTSSEDYRDLHRSRSKGREKGSSREKSSRRKHSKHRKHERGDSLSRSHHGSDKERRDAKREKRRTGVFLTGLDFWLWSGGGELLDMDWGEANLNRIWTLKPLCFTEEGEVIMAVDRKRLVVYNLEQGTHRWLFCHLEVKQTWGNPGGFKVAVYVESLVSPRSASKGVHAHPSNKVPFGSDSSDPEFKIIDESEVESAGGSKTKPKAKNKKRDSIAANISSALSIFAENGKRRVDVMEKKLHCSHPDCSGVSESISIGEMGIGALAAGMKECQALLNTMEYLDEDSYNKVLEKLHGDVLWRQMFLDMREKRRIA</sequence>
<feature type="compositionally biased region" description="Basic and acidic residues" evidence="1">
    <location>
        <begin position="244"/>
        <end position="265"/>
    </location>
</feature>
<feature type="compositionally biased region" description="Polar residues" evidence="1">
    <location>
        <begin position="153"/>
        <end position="188"/>
    </location>
</feature>
<protein>
    <submittedName>
        <fullName evidence="2">Uncharacterized protein</fullName>
    </submittedName>
</protein>